<keyword evidence="2" id="KW-1185">Reference proteome</keyword>
<dbReference type="GeneID" id="71988733"/>
<gene>
    <name evidence="1" type="ORF">CLAFUR5_08855</name>
</gene>
<dbReference type="PANTHER" id="PTHR32268">
    <property type="entry name" value="HOMOSERINE O-ACETYLTRANSFERASE"/>
    <property type="match status" value="1"/>
</dbReference>
<dbReference type="RefSeq" id="XP_047765908.1">
    <property type="nucleotide sequence ID" value="XM_047908003.1"/>
</dbReference>
<dbReference type="SUPFAM" id="SSF53474">
    <property type="entry name" value="alpha/beta-Hydrolases"/>
    <property type="match status" value="1"/>
</dbReference>
<protein>
    <submittedName>
        <fullName evidence="1">Uncharacterized protein</fullName>
    </submittedName>
</protein>
<sequence>MGWSMSAGQAFQWATQYSDFMDRVIPDCGSTKTSLHNSVFLEVSRVLYLARKELPRLPFYREKVYMTAPALGFKDLEDFMVNFWEAWAWDKAGDVSAQEPYNGNFDAAMKGIKAKTLVLPCKTDLYLPPEDSEIEVQDMRPGVGELAVFPINMGSLGWRPGTVDRRCEVASREAEIYVRP</sequence>
<dbReference type="KEGG" id="ffu:CLAFUR5_08855"/>
<dbReference type="PANTHER" id="PTHR32268:SF15">
    <property type="entry name" value="HOMOSERINE ACETYLTRANSFERASE FAMILY PROTEIN (AFU_ORTHOLOGUE AFUA_1G15350)"/>
    <property type="match status" value="1"/>
</dbReference>
<accession>A0A9Q8PFN1</accession>
<organism evidence="1 2">
    <name type="scientific">Passalora fulva</name>
    <name type="common">Tomato leaf mold</name>
    <name type="synonym">Cladosporium fulvum</name>
    <dbReference type="NCBI Taxonomy" id="5499"/>
    <lineage>
        <taxon>Eukaryota</taxon>
        <taxon>Fungi</taxon>
        <taxon>Dikarya</taxon>
        <taxon>Ascomycota</taxon>
        <taxon>Pezizomycotina</taxon>
        <taxon>Dothideomycetes</taxon>
        <taxon>Dothideomycetidae</taxon>
        <taxon>Mycosphaerellales</taxon>
        <taxon>Mycosphaerellaceae</taxon>
        <taxon>Fulvia</taxon>
    </lineage>
</organism>
<evidence type="ECO:0000313" key="1">
    <source>
        <dbReference type="EMBL" id="UJO21542.1"/>
    </source>
</evidence>
<dbReference type="AlphaFoldDB" id="A0A9Q8PFN1"/>
<evidence type="ECO:0000313" key="2">
    <source>
        <dbReference type="Proteomes" id="UP000756132"/>
    </source>
</evidence>
<dbReference type="EMBL" id="CP090171">
    <property type="protein sequence ID" value="UJO21542.1"/>
    <property type="molecule type" value="Genomic_DNA"/>
</dbReference>
<proteinExistence type="predicted"/>
<dbReference type="GO" id="GO:0016747">
    <property type="term" value="F:acyltransferase activity, transferring groups other than amino-acyl groups"/>
    <property type="evidence" value="ECO:0007669"/>
    <property type="project" value="InterPro"/>
</dbReference>
<dbReference type="Gene3D" id="3.40.50.1820">
    <property type="entry name" value="alpha/beta hydrolase"/>
    <property type="match status" value="2"/>
</dbReference>
<name>A0A9Q8PFN1_PASFU</name>
<dbReference type="OrthoDB" id="9972683at2759"/>
<dbReference type="InterPro" id="IPR029058">
    <property type="entry name" value="AB_hydrolase_fold"/>
</dbReference>
<dbReference type="Proteomes" id="UP000756132">
    <property type="component" value="Chromosome 9"/>
</dbReference>
<dbReference type="InterPro" id="IPR008220">
    <property type="entry name" value="HAT_MetX-like"/>
</dbReference>
<reference evidence="1" key="2">
    <citation type="journal article" date="2022" name="Microb. Genom.">
        <title>A chromosome-scale genome assembly of the tomato pathogen Cladosporium fulvum reveals a compartmentalized genome architecture and the presence of a dispensable chromosome.</title>
        <authorList>
            <person name="Zaccaron A.Z."/>
            <person name="Chen L.H."/>
            <person name="Samaras A."/>
            <person name="Stergiopoulos I."/>
        </authorList>
    </citation>
    <scope>NUCLEOTIDE SEQUENCE</scope>
    <source>
        <strain evidence="1">Race5_Kim</strain>
    </source>
</reference>
<reference evidence="1" key="1">
    <citation type="submission" date="2021-12" db="EMBL/GenBank/DDBJ databases">
        <authorList>
            <person name="Zaccaron A."/>
            <person name="Stergiopoulos I."/>
        </authorList>
    </citation>
    <scope>NUCLEOTIDE SEQUENCE</scope>
    <source>
        <strain evidence="1">Race5_Kim</strain>
    </source>
</reference>